<comment type="caution">
    <text evidence="1">The sequence shown here is derived from an EMBL/GenBank/DDBJ whole genome shotgun (WGS) entry which is preliminary data.</text>
</comment>
<name>A0A5B7IA17_PORTR</name>
<gene>
    <name evidence="1" type="ORF">E2C01_073665</name>
</gene>
<dbReference type="EMBL" id="VSRR010050384">
    <property type="protein sequence ID" value="MPC79153.1"/>
    <property type="molecule type" value="Genomic_DNA"/>
</dbReference>
<organism evidence="1 2">
    <name type="scientific">Portunus trituberculatus</name>
    <name type="common">Swimming crab</name>
    <name type="synonym">Neptunus trituberculatus</name>
    <dbReference type="NCBI Taxonomy" id="210409"/>
    <lineage>
        <taxon>Eukaryota</taxon>
        <taxon>Metazoa</taxon>
        <taxon>Ecdysozoa</taxon>
        <taxon>Arthropoda</taxon>
        <taxon>Crustacea</taxon>
        <taxon>Multicrustacea</taxon>
        <taxon>Malacostraca</taxon>
        <taxon>Eumalacostraca</taxon>
        <taxon>Eucarida</taxon>
        <taxon>Decapoda</taxon>
        <taxon>Pleocyemata</taxon>
        <taxon>Brachyura</taxon>
        <taxon>Eubrachyura</taxon>
        <taxon>Portunoidea</taxon>
        <taxon>Portunidae</taxon>
        <taxon>Portuninae</taxon>
        <taxon>Portunus</taxon>
    </lineage>
</organism>
<evidence type="ECO:0000313" key="2">
    <source>
        <dbReference type="Proteomes" id="UP000324222"/>
    </source>
</evidence>
<proteinExistence type="predicted"/>
<dbReference type="AlphaFoldDB" id="A0A5B7IA17"/>
<keyword evidence="2" id="KW-1185">Reference proteome</keyword>
<reference evidence="1 2" key="1">
    <citation type="submission" date="2019-05" db="EMBL/GenBank/DDBJ databases">
        <title>Another draft genome of Portunus trituberculatus and its Hox gene families provides insights of decapod evolution.</title>
        <authorList>
            <person name="Jeong J.-H."/>
            <person name="Song I."/>
            <person name="Kim S."/>
            <person name="Choi T."/>
            <person name="Kim D."/>
            <person name="Ryu S."/>
            <person name="Kim W."/>
        </authorList>
    </citation>
    <scope>NUCLEOTIDE SEQUENCE [LARGE SCALE GENOMIC DNA]</scope>
    <source>
        <tissue evidence="1">Muscle</tissue>
    </source>
</reference>
<dbReference type="OrthoDB" id="10485388at2759"/>
<accession>A0A5B7IA17</accession>
<sequence length="112" mass="12928">MVSGIVLHQGQKGSGDRHRRCKCAVSVVWPRRMRVMATSNTRECCRIQGCGEESIWYWLIEVVRRASPSVLFQVEWQTWVMRRLTVKTWRGSGEMFTEERAILAEVSATSLP</sequence>
<evidence type="ECO:0000313" key="1">
    <source>
        <dbReference type="EMBL" id="MPC79153.1"/>
    </source>
</evidence>
<dbReference type="Proteomes" id="UP000324222">
    <property type="component" value="Unassembled WGS sequence"/>
</dbReference>
<protein>
    <submittedName>
        <fullName evidence="1">Uncharacterized protein</fullName>
    </submittedName>
</protein>